<protein>
    <submittedName>
        <fullName evidence="1">Zinc/iron-chelating domain-containing protein</fullName>
    </submittedName>
</protein>
<organism evidence="1 2">
    <name type="scientific">Photobacterium indicum</name>
    <dbReference type="NCBI Taxonomy" id="81447"/>
    <lineage>
        <taxon>Bacteria</taxon>
        <taxon>Pseudomonadati</taxon>
        <taxon>Pseudomonadota</taxon>
        <taxon>Gammaproteobacteria</taxon>
        <taxon>Vibrionales</taxon>
        <taxon>Vibrionaceae</taxon>
        <taxon>Photobacterium</taxon>
    </lineage>
</organism>
<keyword evidence="2" id="KW-1185">Reference proteome</keyword>
<dbReference type="RefSeq" id="WP_107252434.1">
    <property type="nucleotide sequence ID" value="NZ_PYOC01000001.1"/>
</dbReference>
<evidence type="ECO:0000313" key="1">
    <source>
        <dbReference type="EMBL" id="PSV49829.1"/>
    </source>
</evidence>
<dbReference type="EMBL" id="PYOC01000001">
    <property type="protein sequence ID" value="PSV49829.1"/>
    <property type="molecule type" value="Genomic_DNA"/>
</dbReference>
<evidence type="ECO:0000313" key="2">
    <source>
        <dbReference type="Proteomes" id="UP000241803"/>
    </source>
</evidence>
<reference evidence="1 2" key="1">
    <citation type="submission" date="2018-03" db="EMBL/GenBank/DDBJ databases">
        <title>Whole genome sequencing of Histamine producing bacteria.</title>
        <authorList>
            <person name="Butler K."/>
        </authorList>
    </citation>
    <scope>NUCLEOTIDE SEQUENCE [LARGE SCALE GENOMIC DNA]</scope>
    <source>
        <strain evidence="1 2">ATCC 19614</strain>
    </source>
</reference>
<dbReference type="Pfam" id="PF03692">
    <property type="entry name" value="CxxCxxCC"/>
    <property type="match status" value="1"/>
</dbReference>
<sequence>MLNVSESRNDSQNLKPFPCNACGKCCANVHLSEITQPLDRGDGICRHLDNDTKRCQIYDQRPDICRVELQYRTHYSHQFSWDEFITINLTICESLPDRKGAFVNEPESK</sequence>
<comment type="caution">
    <text evidence="1">The sequence shown here is derived from an EMBL/GenBank/DDBJ whole genome shotgun (WGS) entry which is preliminary data.</text>
</comment>
<name>A0A2T3LET0_9GAMM</name>
<dbReference type="Proteomes" id="UP000241803">
    <property type="component" value="Unassembled WGS sequence"/>
</dbReference>
<dbReference type="AlphaFoldDB" id="A0A2T3LET0"/>
<gene>
    <name evidence="1" type="ORF">C9J47_04555</name>
</gene>
<dbReference type="InterPro" id="IPR005358">
    <property type="entry name" value="Puta_zinc/iron-chelating_dom"/>
</dbReference>
<proteinExistence type="predicted"/>
<accession>A0A2T3LET0</accession>